<evidence type="ECO:0000256" key="7">
    <source>
        <dbReference type="PROSITE-ProRule" id="PRU01091"/>
    </source>
</evidence>
<dbReference type="SUPFAM" id="SSF52172">
    <property type="entry name" value="CheY-like"/>
    <property type="match status" value="1"/>
</dbReference>
<keyword evidence="12" id="KW-1185">Reference proteome</keyword>
<dbReference type="CDD" id="cd00383">
    <property type="entry name" value="trans_reg_C"/>
    <property type="match status" value="1"/>
</dbReference>
<comment type="caution">
    <text evidence="6">Lacks conserved residue(s) required for the propagation of feature annotation.</text>
</comment>
<dbReference type="GO" id="GO:0006355">
    <property type="term" value="P:regulation of DNA-templated transcription"/>
    <property type="evidence" value="ECO:0007669"/>
    <property type="project" value="InterPro"/>
</dbReference>
<dbReference type="Pfam" id="PF00486">
    <property type="entry name" value="Trans_reg_C"/>
    <property type="match status" value="1"/>
</dbReference>
<protein>
    <submittedName>
        <fullName evidence="11">Two component transcriptional regulator, winged helix family</fullName>
    </submittedName>
</protein>
<feature type="domain" description="OmpR/PhoB-type" evidence="10">
    <location>
        <begin position="129"/>
        <end position="229"/>
    </location>
</feature>
<evidence type="ECO:0000256" key="8">
    <source>
        <dbReference type="SAM" id="MobiDB-lite"/>
    </source>
</evidence>
<gene>
    <name evidence="11" type="ORF">NITHO_4060015</name>
</gene>
<dbReference type="RefSeq" id="WP_008479346.1">
    <property type="nucleotide sequence ID" value="NZ_CAGS01000342.1"/>
</dbReference>
<dbReference type="SMART" id="SM00448">
    <property type="entry name" value="REC"/>
    <property type="match status" value="1"/>
</dbReference>
<dbReference type="PANTHER" id="PTHR48111:SF1">
    <property type="entry name" value="TWO-COMPONENT RESPONSE REGULATOR ORR33"/>
    <property type="match status" value="1"/>
</dbReference>
<evidence type="ECO:0000256" key="6">
    <source>
        <dbReference type="PROSITE-ProRule" id="PRU00169"/>
    </source>
</evidence>
<evidence type="ECO:0000259" key="10">
    <source>
        <dbReference type="PROSITE" id="PS51755"/>
    </source>
</evidence>
<keyword evidence="4 7" id="KW-0238">DNA-binding</keyword>
<dbReference type="InterPro" id="IPR036388">
    <property type="entry name" value="WH-like_DNA-bd_sf"/>
</dbReference>
<dbReference type="PROSITE" id="PS50110">
    <property type="entry name" value="RESPONSE_REGULATORY"/>
    <property type="match status" value="1"/>
</dbReference>
<evidence type="ECO:0000256" key="3">
    <source>
        <dbReference type="ARBA" id="ARBA00023015"/>
    </source>
</evidence>
<dbReference type="GO" id="GO:0000976">
    <property type="term" value="F:transcription cis-regulatory region binding"/>
    <property type="evidence" value="ECO:0007669"/>
    <property type="project" value="TreeGrafter"/>
</dbReference>
<dbReference type="EMBL" id="CAGS01000342">
    <property type="protein sequence ID" value="CCF84861.1"/>
    <property type="molecule type" value="Genomic_DNA"/>
</dbReference>
<accession>I4EJJ9</accession>
<dbReference type="InterPro" id="IPR011006">
    <property type="entry name" value="CheY-like_superfamily"/>
</dbReference>
<proteinExistence type="predicted"/>
<dbReference type="Gene3D" id="1.10.10.10">
    <property type="entry name" value="Winged helix-like DNA-binding domain superfamily/Winged helix DNA-binding domain"/>
    <property type="match status" value="1"/>
</dbReference>
<evidence type="ECO:0000259" key="9">
    <source>
        <dbReference type="PROSITE" id="PS50110"/>
    </source>
</evidence>
<feature type="DNA-binding region" description="OmpR/PhoB-type" evidence="7">
    <location>
        <begin position="129"/>
        <end position="229"/>
    </location>
</feature>
<evidence type="ECO:0000256" key="4">
    <source>
        <dbReference type="ARBA" id="ARBA00023125"/>
    </source>
</evidence>
<feature type="domain" description="Response regulatory" evidence="9">
    <location>
        <begin position="3"/>
        <end position="117"/>
    </location>
</feature>
<dbReference type="InterPro" id="IPR039420">
    <property type="entry name" value="WalR-like"/>
</dbReference>
<dbReference type="GO" id="GO:0032993">
    <property type="term" value="C:protein-DNA complex"/>
    <property type="evidence" value="ECO:0007669"/>
    <property type="project" value="TreeGrafter"/>
</dbReference>
<dbReference type="Gene3D" id="3.40.50.2300">
    <property type="match status" value="1"/>
</dbReference>
<comment type="caution">
    <text evidence="11">The sequence shown here is derived from an EMBL/GenBank/DDBJ whole genome shotgun (WGS) entry which is preliminary data.</text>
</comment>
<dbReference type="SMART" id="SM00862">
    <property type="entry name" value="Trans_reg_C"/>
    <property type="match status" value="1"/>
</dbReference>
<dbReference type="Pfam" id="PF00072">
    <property type="entry name" value="Response_reg"/>
    <property type="match status" value="1"/>
</dbReference>
<evidence type="ECO:0000256" key="2">
    <source>
        <dbReference type="ARBA" id="ARBA00023012"/>
    </source>
</evidence>
<dbReference type="PANTHER" id="PTHR48111">
    <property type="entry name" value="REGULATOR OF RPOS"/>
    <property type="match status" value="1"/>
</dbReference>
<keyword evidence="5" id="KW-0804">Transcription</keyword>
<keyword evidence="2" id="KW-0902">Two-component regulatory system</keyword>
<keyword evidence="3" id="KW-0805">Transcription regulation</keyword>
<dbReference type="PROSITE" id="PS51755">
    <property type="entry name" value="OMPR_PHOB"/>
    <property type="match status" value="1"/>
</dbReference>
<evidence type="ECO:0000313" key="12">
    <source>
        <dbReference type="Proteomes" id="UP000004221"/>
    </source>
</evidence>
<sequence>MMRSLVINPDPMTAKLVRFVLNEAGHEVVLATSAAEALREIGRHDFDAVILELDLPDRDGTELCQELRHRLYTGPFIFLTKRGQTADKLRAFAHGADDVIVDPVDPAELVARVEAIVHRYQCIDYQALGTVLKVGDAELAISDLTFRAPGREPVLLTPTELRLLECLMRNPGITMGRETLLERTWGYDLIEDSNRVEVYIRRLRKKIERHPDMPEYLHTVRGVGYVFRLPVRTTRLVPSNYRQNHHRSHPRIDGAEGLSS</sequence>
<dbReference type="CDD" id="cd17574">
    <property type="entry name" value="REC_OmpR"/>
    <property type="match status" value="1"/>
</dbReference>
<evidence type="ECO:0000256" key="5">
    <source>
        <dbReference type="ARBA" id="ARBA00023163"/>
    </source>
</evidence>
<organism evidence="11 12">
    <name type="scientific">Nitrolancea hollandica Lb</name>
    <dbReference type="NCBI Taxonomy" id="1129897"/>
    <lineage>
        <taxon>Bacteria</taxon>
        <taxon>Pseudomonadati</taxon>
        <taxon>Thermomicrobiota</taxon>
        <taxon>Thermomicrobia</taxon>
        <taxon>Sphaerobacterales</taxon>
        <taxon>Sphaerobacterineae</taxon>
        <taxon>Sphaerobacteraceae</taxon>
        <taxon>Nitrolancea</taxon>
    </lineage>
</organism>
<evidence type="ECO:0000256" key="1">
    <source>
        <dbReference type="ARBA" id="ARBA00022553"/>
    </source>
</evidence>
<dbReference type="GO" id="GO:0000156">
    <property type="term" value="F:phosphorelay response regulator activity"/>
    <property type="evidence" value="ECO:0007669"/>
    <property type="project" value="TreeGrafter"/>
</dbReference>
<dbReference type="InterPro" id="IPR001867">
    <property type="entry name" value="OmpR/PhoB-type_DNA-bd"/>
</dbReference>
<dbReference type="SUPFAM" id="SSF46894">
    <property type="entry name" value="C-terminal effector domain of the bipartite response regulators"/>
    <property type="match status" value="1"/>
</dbReference>
<name>I4EJJ9_9BACT</name>
<dbReference type="InterPro" id="IPR001789">
    <property type="entry name" value="Sig_transdc_resp-reg_receiver"/>
</dbReference>
<dbReference type="AlphaFoldDB" id="I4EJJ9"/>
<dbReference type="GO" id="GO:0005829">
    <property type="term" value="C:cytosol"/>
    <property type="evidence" value="ECO:0007669"/>
    <property type="project" value="TreeGrafter"/>
</dbReference>
<evidence type="ECO:0000313" key="11">
    <source>
        <dbReference type="EMBL" id="CCF84861.1"/>
    </source>
</evidence>
<feature type="region of interest" description="Disordered" evidence="8">
    <location>
        <begin position="240"/>
        <end position="260"/>
    </location>
</feature>
<reference evidence="11 12" key="1">
    <citation type="journal article" date="2012" name="ISME J.">
        <title>Nitrification expanded: discovery, physiology and genomics of a nitrite-oxidizing bacterium from the phylum Chloroflexi.</title>
        <authorList>
            <person name="Sorokin D.Y."/>
            <person name="Lucker S."/>
            <person name="Vejmelkova D."/>
            <person name="Kostrikina N.A."/>
            <person name="Kleerebezem R."/>
            <person name="Rijpstra W.I."/>
            <person name="Damste J.S."/>
            <person name="Le Paslier D."/>
            <person name="Muyzer G."/>
            <person name="Wagner M."/>
            <person name="van Loosdrecht M.C."/>
            <person name="Daims H."/>
        </authorList>
    </citation>
    <scope>NUCLEOTIDE SEQUENCE [LARGE SCALE GENOMIC DNA]</scope>
    <source>
        <strain evidence="12">none</strain>
    </source>
</reference>
<keyword evidence="1" id="KW-0597">Phosphoprotein</keyword>
<dbReference type="InterPro" id="IPR016032">
    <property type="entry name" value="Sig_transdc_resp-reg_C-effctor"/>
</dbReference>
<dbReference type="Proteomes" id="UP000004221">
    <property type="component" value="Unassembled WGS sequence"/>
</dbReference>